<dbReference type="Proteomes" id="UP000694394">
    <property type="component" value="Chromosome 9"/>
</dbReference>
<accession>A0A8C5UP10</accession>
<keyword evidence="4" id="KW-0539">Nucleus</keyword>
<keyword evidence="5" id="KW-0687">Ribonucleoprotein</keyword>
<keyword evidence="8" id="KW-0472">Membrane</keyword>
<dbReference type="EMBL" id="ABDC03013610">
    <property type="status" value="NOT_ANNOTATED_CDS"/>
    <property type="molecule type" value="Genomic_DNA"/>
</dbReference>
<keyword evidence="10" id="KW-1185">Reference proteome</keyword>
<evidence type="ECO:0000313" key="9">
    <source>
        <dbReference type="Ensembl" id="ENSMICP00000003499.3"/>
    </source>
</evidence>
<dbReference type="AlphaFoldDB" id="A0A8C5UP10"/>
<evidence type="ECO:0000256" key="7">
    <source>
        <dbReference type="SAM" id="MobiDB-lite"/>
    </source>
</evidence>
<feature type="compositionally biased region" description="Acidic residues" evidence="7">
    <location>
        <begin position="290"/>
        <end position="319"/>
    </location>
</feature>
<reference evidence="9" key="2">
    <citation type="submission" date="2025-08" db="UniProtKB">
        <authorList>
            <consortium name="Ensembl"/>
        </authorList>
    </citation>
    <scope>IDENTIFICATION</scope>
</reference>
<keyword evidence="2" id="KW-0690">Ribosome biogenesis</keyword>
<evidence type="ECO:0000256" key="5">
    <source>
        <dbReference type="ARBA" id="ARBA00023274"/>
    </source>
</evidence>
<dbReference type="GO" id="GO:0032040">
    <property type="term" value="C:small-subunit processome"/>
    <property type="evidence" value="ECO:0007669"/>
    <property type="project" value="TreeGrafter"/>
</dbReference>
<keyword evidence="8" id="KW-0812">Transmembrane</keyword>
<keyword evidence="8" id="KW-1133">Transmembrane helix</keyword>
<evidence type="ECO:0000256" key="4">
    <source>
        <dbReference type="ARBA" id="ARBA00023242"/>
    </source>
</evidence>
<dbReference type="GO" id="GO:0005732">
    <property type="term" value="C:sno(s)RNA-containing ribonucleoprotein complex"/>
    <property type="evidence" value="ECO:0007669"/>
    <property type="project" value="InterPro"/>
</dbReference>
<keyword evidence="3" id="KW-0698">rRNA processing</keyword>
<dbReference type="GO" id="GO:0006364">
    <property type="term" value="P:rRNA processing"/>
    <property type="evidence" value="ECO:0007669"/>
    <property type="project" value="UniProtKB-KW"/>
</dbReference>
<reference evidence="9" key="3">
    <citation type="submission" date="2025-09" db="UniProtKB">
        <authorList>
            <consortium name="Ensembl"/>
        </authorList>
    </citation>
    <scope>IDENTIFICATION</scope>
</reference>
<dbReference type="PIRSF" id="PIRSF017300">
    <property type="entry name" value="snoRNP_Mpp10"/>
    <property type="match status" value="1"/>
</dbReference>
<proteinExistence type="inferred from homology"/>
<gene>
    <name evidence="9" type="primary">MPHOSPH10</name>
</gene>
<feature type="compositionally biased region" description="Acidic residues" evidence="7">
    <location>
        <begin position="228"/>
        <end position="246"/>
    </location>
</feature>
<evidence type="ECO:0000313" key="10">
    <source>
        <dbReference type="Proteomes" id="UP000694394"/>
    </source>
</evidence>
<dbReference type="GeneTree" id="ENSGT00390000011359"/>
<organism evidence="9 10">
    <name type="scientific">Microcebus murinus</name>
    <name type="common">Gray mouse lemur</name>
    <name type="synonym">Lemur murinus</name>
    <dbReference type="NCBI Taxonomy" id="30608"/>
    <lineage>
        <taxon>Eukaryota</taxon>
        <taxon>Metazoa</taxon>
        <taxon>Chordata</taxon>
        <taxon>Craniata</taxon>
        <taxon>Vertebrata</taxon>
        <taxon>Euteleostomi</taxon>
        <taxon>Mammalia</taxon>
        <taxon>Eutheria</taxon>
        <taxon>Euarchontoglires</taxon>
        <taxon>Primates</taxon>
        <taxon>Strepsirrhini</taxon>
        <taxon>Lemuriformes</taxon>
        <taxon>Cheirogaleidae</taxon>
        <taxon>Microcebus</taxon>
    </lineage>
</organism>
<feature type="region of interest" description="Disordered" evidence="7">
    <location>
        <begin position="103"/>
        <end position="175"/>
    </location>
</feature>
<evidence type="ECO:0000256" key="8">
    <source>
        <dbReference type="SAM" id="Phobius"/>
    </source>
</evidence>
<protein>
    <submittedName>
        <fullName evidence="9">M-phase phosphoprotein 10</fullName>
    </submittedName>
</protein>
<dbReference type="InterPro" id="IPR012173">
    <property type="entry name" value="Mpp10"/>
</dbReference>
<reference evidence="9" key="1">
    <citation type="submission" date="2016-12" db="EMBL/GenBank/DDBJ databases">
        <title>Mouse lemur reference genome and diversity panel.</title>
        <authorList>
            <person name="Harris R."/>
            <person name="Larsen P."/>
            <person name="Liu Y."/>
            <person name="Hughes D.S."/>
            <person name="Murali S."/>
            <person name="Raveendran M."/>
            <person name="Korchina V."/>
            <person name="Wang M."/>
            <person name="Jhangiani S."/>
            <person name="Bandaranaike D."/>
            <person name="Bellair M."/>
            <person name="Blankenburg K."/>
            <person name="Chao H."/>
            <person name="Dahdouli M."/>
            <person name="Dinh H."/>
            <person name="Doddapaneni H."/>
            <person name="English A."/>
            <person name="Firestine M."/>
            <person name="Gnanaolivu R."/>
            <person name="Gross S."/>
            <person name="Hernandez B."/>
            <person name="Javaid M."/>
            <person name="Jayaseelan J."/>
            <person name="Jones J."/>
            <person name="Khan Z."/>
            <person name="Kovar C."/>
            <person name="Kurapati P."/>
            <person name="Le B."/>
            <person name="Lee S."/>
            <person name="Li M."/>
            <person name="Mathew T."/>
            <person name="Narasimhan A."/>
            <person name="Ngo D."/>
            <person name="Nguyen L."/>
            <person name="Okwuonu G."/>
            <person name="Ongeri F."/>
            <person name="Osuji N."/>
            <person name="Pu L.-L."/>
            <person name="Puazo M."/>
            <person name="Quiroz J."/>
            <person name="Raj R."/>
            <person name="Rajbhandari K."/>
            <person name="Reid J.G."/>
            <person name="Santibanez J."/>
            <person name="Sexton D."/>
            <person name="Skinner E."/>
            <person name="Vee V."/>
            <person name="Weissenberger G."/>
            <person name="Wu Y."/>
            <person name="Xin Y."/>
            <person name="Han Y."/>
            <person name="Campbell C."/>
            <person name="Brown A."/>
            <person name="Sullivan B."/>
            <person name="Shelton J."/>
            <person name="Brown S."/>
            <person name="Dudchenko O."/>
            <person name="Machol I."/>
            <person name="Durand N."/>
            <person name="Shamim M."/>
            <person name="Lieberman A."/>
            <person name="Muzny D.M."/>
            <person name="Richards S."/>
            <person name="Yoder A."/>
            <person name="Worley K.C."/>
            <person name="Rogers J."/>
            <person name="Gibbs R.A."/>
        </authorList>
    </citation>
    <scope>NUCLEOTIDE SEQUENCE [LARGE SCALE GENOMIC DNA]</scope>
</reference>
<sequence>MAPRVWRRRTLERCLKEVGKATDRPECFLTIQDGLASKFTSLTKVLYDFNKILEKGRSHGSPLRKLVIDNFDDEQIWQQLELQNEPILQYFQNAVSETIKEEDISLLPESEEQECEEDGSEMEADGQEDLEQVLEQEEASDIDADGPKEDERAKNSNKFDLRKSPVFSDEDSDLDFDISKLEQQSKVQSKVPKKPREKSIVDDKFFKLSEMEAFLENIEKEEEQKNEEVDEDIDFFEDVDSDEDEGGLFGSQKPKSSKSSRNLKYRDFFDPVESDEDIASAHDDELGSDKDEEEIAEEEIEELSISETDEDNDFEENEDDKQHKESLKRVTFALPDDEETEDTSVLNVKKNSDEVKSSFEKRQEKMNEKIASLEKELLEKKPWQLQGEVTAQKRPENSLLEETLHFDHAVRMGIVPFYVVFISVLFLWFHFIERFGVMFLFPQHFILKTSKH</sequence>
<evidence type="ECO:0000256" key="3">
    <source>
        <dbReference type="ARBA" id="ARBA00022552"/>
    </source>
</evidence>
<feature type="compositionally biased region" description="Basic and acidic residues" evidence="7">
    <location>
        <begin position="145"/>
        <end position="163"/>
    </location>
</feature>
<dbReference type="PANTHER" id="PTHR17039">
    <property type="entry name" value="U3 SMALL NUCLEOLAR RIBONUCLEOPROTEIN PROTEIN MPP10"/>
    <property type="match status" value="1"/>
</dbReference>
<feature type="compositionally biased region" description="Acidic residues" evidence="7">
    <location>
        <begin position="109"/>
        <end position="144"/>
    </location>
</feature>
<feature type="transmembrane region" description="Helical" evidence="8">
    <location>
        <begin position="414"/>
        <end position="432"/>
    </location>
</feature>
<dbReference type="GO" id="GO:0034457">
    <property type="term" value="C:Mpp10 complex"/>
    <property type="evidence" value="ECO:0007669"/>
    <property type="project" value="InterPro"/>
</dbReference>
<evidence type="ECO:0000256" key="2">
    <source>
        <dbReference type="ARBA" id="ARBA00022517"/>
    </source>
</evidence>
<evidence type="ECO:0000256" key="6">
    <source>
        <dbReference type="ARBA" id="ARBA00029455"/>
    </source>
</evidence>
<name>A0A8C5UP10_MICMU</name>
<feature type="compositionally biased region" description="Basic and acidic residues" evidence="7">
    <location>
        <begin position="279"/>
        <end position="289"/>
    </location>
</feature>
<comment type="subcellular location">
    <subcellularLocation>
        <location evidence="1">Nucleus</location>
        <location evidence="1">Nucleolus</location>
    </subcellularLocation>
</comment>
<feature type="region of interest" description="Disordered" evidence="7">
    <location>
        <begin position="217"/>
        <end position="326"/>
    </location>
</feature>
<comment type="similarity">
    <text evidence="6">Belongs to the MPP10 family.</text>
</comment>
<dbReference type="PANTHER" id="PTHR17039:SF0">
    <property type="entry name" value="U3 SMALL NUCLEOLAR RIBONUCLEOPROTEIN PROTEIN MPP10"/>
    <property type="match status" value="1"/>
</dbReference>
<evidence type="ECO:0000256" key="1">
    <source>
        <dbReference type="ARBA" id="ARBA00004604"/>
    </source>
</evidence>
<dbReference type="Ensembl" id="ENSMICT00000003837.3">
    <property type="protein sequence ID" value="ENSMICP00000003499.3"/>
    <property type="gene ID" value="ENSMICG00000036069.2"/>
</dbReference>
<dbReference type="Pfam" id="PF04006">
    <property type="entry name" value="Mpp10"/>
    <property type="match status" value="1"/>
</dbReference>